<accession>A0A0K6I9N9</accession>
<keyword evidence="7 8" id="KW-0472">Membrane</keyword>
<feature type="transmembrane region" description="Helical" evidence="8">
    <location>
        <begin position="317"/>
        <end position="336"/>
    </location>
</feature>
<comment type="subcellular location">
    <subcellularLocation>
        <location evidence="8">Cell inner membrane</location>
        <topology evidence="8">Multi-pass membrane protein</topology>
    </subcellularLocation>
    <subcellularLocation>
        <location evidence="1">Cell membrane</location>
        <topology evidence="1">Multi-pass membrane protein</topology>
    </subcellularLocation>
</comment>
<organism evidence="10 11">
    <name type="scientific">Thiomonas bhubaneswarensis</name>
    <dbReference type="NCBI Taxonomy" id="339866"/>
    <lineage>
        <taxon>Bacteria</taxon>
        <taxon>Pseudomonadati</taxon>
        <taxon>Pseudomonadota</taxon>
        <taxon>Betaproteobacteria</taxon>
        <taxon>Burkholderiales</taxon>
        <taxon>Thiomonas</taxon>
    </lineage>
</organism>
<dbReference type="AlphaFoldDB" id="A0A0K6I9N9"/>
<keyword evidence="6 8" id="KW-1133">Transmembrane helix</keyword>
<dbReference type="STRING" id="339866.GCA_001418255_02748"/>
<feature type="domain" description="Major facilitator superfamily (MFS) profile" evidence="9">
    <location>
        <begin position="12"/>
        <end position="397"/>
    </location>
</feature>
<evidence type="ECO:0000256" key="6">
    <source>
        <dbReference type="ARBA" id="ARBA00022989"/>
    </source>
</evidence>
<evidence type="ECO:0000256" key="4">
    <source>
        <dbReference type="ARBA" id="ARBA00022475"/>
    </source>
</evidence>
<feature type="transmembrane region" description="Helical" evidence="8">
    <location>
        <begin position="9"/>
        <end position="27"/>
    </location>
</feature>
<dbReference type="InterPro" id="IPR004812">
    <property type="entry name" value="Efflux_drug-R_Bcr/CmlA"/>
</dbReference>
<evidence type="ECO:0000256" key="1">
    <source>
        <dbReference type="ARBA" id="ARBA00004651"/>
    </source>
</evidence>
<keyword evidence="3 8" id="KW-0813">Transport</keyword>
<feature type="transmembrane region" description="Helical" evidence="8">
    <location>
        <begin position="288"/>
        <end position="311"/>
    </location>
</feature>
<keyword evidence="8" id="KW-0997">Cell inner membrane</keyword>
<dbReference type="EMBL" id="CYHF01000011">
    <property type="protein sequence ID" value="CUB00027.1"/>
    <property type="molecule type" value="Genomic_DNA"/>
</dbReference>
<feature type="transmembrane region" description="Helical" evidence="8">
    <location>
        <begin position="218"/>
        <end position="242"/>
    </location>
</feature>
<dbReference type="GO" id="GO:0005886">
    <property type="term" value="C:plasma membrane"/>
    <property type="evidence" value="ECO:0007669"/>
    <property type="project" value="UniProtKB-SubCell"/>
</dbReference>
<dbReference type="FunFam" id="1.20.1720.10:FF:000005">
    <property type="entry name" value="Bcr/CflA family efflux transporter"/>
    <property type="match status" value="1"/>
</dbReference>
<feature type="transmembrane region" description="Helical" evidence="8">
    <location>
        <begin position="79"/>
        <end position="99"/>
    </location>
</feature>
<evidence type="ECO:0000313" key="11">
    <source>
        <dbReference type="Proteomes" id="UP000183649"/>
    </source>
</evidence>
<feature type="transmembrane region" description="Helical" evidence="8">
    <location>
        <begin position="136"/>
        <end position="158"/>
    </location>
</feature>
<dbReference type="PROSITE" id="PS50850">
    <property type="entry name" value="MFS"/>
    <property type="match status" value="1"/>
</dbReference>
<evidence type="ECO:0000313" key="10">
    <source>
        <dbReference type="EMBL" id="CUB00027.1"/>
    </source>
</evidence>
<dbReference type="PANTHER" id="PTHR23502">
    <property type="entry name" value="MAJOR FACILITATOR SUPERFAMILY"/>
    <property type="match status" value="1"/>
</dbReference>
<dbReference type="Pfam" id="PF07690">
    <property type="entry name" value="MFS_1"/>
    <property type="match status" value="1"/>
</dbReference>
<evidence type="ECO:0000256" key="8">
    <source>
        <dbReference type="RuleBase" id="RU365088"/>
    </source>
</evidence>
<keyword evidence="5 8" id="KW-0812">Transmembrane</keyword>
<reference evidence="11" key="1">
    <citation type="submission" date="2015-08" db="EMBL/GenBank/DDBJ databases">
        <authorList>
            <person name="Varghese N."/>
        </authorList>
    </citation>
    <scope>NUCLEOTIDE SEQUENCE [LARGE SCALE GENOMIC DNA]</scope>
    <source>
        <strain evidence="11">DSM 18181</strain>
    </source>
</reference>
<name>A0A0K6I9N9_9BURK</name>
<feature type="transmembrane region" description="Helical" evidence="8">
    <location>
        <begin position="47"/>
        <end position="67"/>
    </location>
</feature>
<dbReference type="InterPro" id="IPR020846">
    <property type="entry name" value="MFS_dom"/>
</dbReference>
<keyword evidence="11" id="KW-1185">Reference proteome</keyword>
<protein>
    <recommendedName>
        <fullName evidence="8">Bcr/CflA family efflux transporter</fullName>
    </recommendedName>
</protein>
<sequence length="397" mass="41745">MRRMTRLTALQRILTLGAMTAFAPMSIDMYLPGFTALQHDLRTTPEAVQRTLVVFFIGLALGQAFWGPVSDRYGRKRPLLMGIVLYVVGSLGCALATSIDALMAWRLLQALGGCAGIVIARSMVRDLYEPVDAARVFSRLTLVLGAAPILAPLAGAALVQTWSWRAIFLVLVAFGVACLLAALALPESLAPGARSSARQHPVRNALRTYGDLLRDRRFIGFALSGALGQSAMFAYIAGAPFALMQVYGLSPAQFGWVFGANALGLIAASQLNHALLARVASDALLRRALRSLTVWAVSMVVLIALGAGGLWGVVVPLFLALSSLGFSFPNATALALAHQSGRVGSAAALIGSIQFTLAAVSGTAVGLFSAHSALPMAGVFCAFAVLALLANQRLTPR</sequence>
<dbReference type="GO" id="GO:1990961">
    <property type="term" value="P:xenobiotic detoxification by transmembrane export across the plasma membrane"/>
    <property type="evidence" value="ECO:0007669"/>
    <property type="project" value="InterPro"/>
</dbReference>
<dbReference type="Gene3D" id="1.20.1720.10">
    <property type="entry name" value="Multidrug resistance protein D"/>
    <property type="match status" value="1"/>
</dbReference>
<dbReference type="NCBIfam" id="TIGR00710">
    <property type="entry name" value="efflux_Bcr_CflA"/>
    <property type="match status" value="1"/>
</dbReference>
<feature type="transmembrane region" description="Helical" evidence="8">
    <location>
        <begin position="374"/>
        <end position="391"/>
    </location>
</feature>
<dbReference type="PANTHER" id="PTHR23502:SF132">
    <property type="entry name" value="POLYAMINE TRANSPORTER 2-RELATED"/>
    <property type="match status" value="1"/>
</dbReference>
<proteinExistence type="inferred from homology"/>
<feature type="transmembrane region" description="Helical" evidence="8">
    <location>
        <begin position="254"/>
        <end position="276"/>
    </location>
</feature>
<feature type="transmembrane region" description="Helical" evidence="8">
    <location>
        <begin position="348"/>
        <end position="368"/>
    </location>
</feature>
<dbReference type="CDD" id="cd17320">
    <property type="entry name" value="MFS_MdfA_MDR_like"/>
    <property type="match status" value="1"/>
</dbReference>
<evidence type="ECO:0000256" key="2">
    <source>
        <dbReference type="ARBA" id="ARBA00006236"/>
    </source>
</evidence>
<keyword evidence="4" id="KW-1003">Cell membrane</keyword>
<dbReference type="GO" id="GO:0042910">
    <property type="term" value="F:xenobiotic transmembrane transporter activity"/>
    <property type="evidence" value="ECO:0007669"/>
    <property type="project" value="InterPro"/>
</dbReference>
<feature type="transmembrane region" description="Helical" evidence="8">
    <location>
        <begin position="105"/>
        <end position="124"/>
    </location>
</feature>
<dbReference type="SUPFAM" id="SSF103473">
    <property type="entry name" value="MFS general substrate transporter"/>
    <property type="match status" value="1"/>
</dbReference>
<evidence type="ECO:0000259" key="9">
    <source>
        <dbReference type="PROSITE" id="PS50850"/>
    </source>
</evidence>
<dbReference type="InterPro" id="IPR036259">
    <property type="entry name" value="MFS_trans_sf"/>
</dbReference>
<evidence type="ECO:0000256" key="5">
    <source>
        <dbReference type="ARBA" id="ARBA00022692"/>
    </source>
</evidence>
<dbReference type="InterPro" id="IPR011701">
    <property type="entry name" value="MFS"/>
</dbReference>
<evidence type="ECO:0000256" key="3">
    <source>
        <dbReference type="ARBA" id="ARBA00022448"/>
    </source>
</evidence>
<dbReference type="Proteomes" id="UP000183649">
    <property type="component" value="Unassembled WGS sequence"/>
</dbReference>
<gene>
    <name evidence="10" type="ORF">Ga0061069_11126</name>
</gene>
<feature type="transmembrane region" description="Helical" evidence="8">
    <location>
        <begin position="164"/>
        <end position="185"/>
    </location>
</feature>
<evidence type="ECO:0000256" key="7">
    <source>
        <dbReference type="ARBA" id="ARBA00023136"/>
    </source>
</evidence>
<comment type="similarity">
    <text evidence="2 8">Belongs to the major facilitator superfamily. Bcr/CmlA family.</text>
</comment>